<feature type="domain" description="DNA polymerase III beta sliding clamp central" evidence="12">
    <location>
        <begin position="128"/>
        <end position="242"/>
    </location>
</feature>
<evidence type="ECO:0000256" key="10">
    <source>
        <dbReference type="ARBA" id="ARBA00030988"/>
    </source>
</evidence>
<evidence type="ECO:0000313" key="13">
    <source>
        <dbReference type="EMBL" id="ABM39587.1"/>
    </source>
</evidence>
<dbReference type="InterPro" id="IPR046938">
    <property type="entry name" value="DNA_clamp_sf"/>
</dbReference>
<dbReference type="HOGENOM" id="CLU_756175_0_0_4"/>
<evidence type="ECO:0000256" key="8">
    <source>
        <dbReference type="ARBA" id="ARBA00022932"/>
    </source>
</evidence>
<dbReference type="KEGG" id="pna:Pnap_4305"/>
<evidence type="ECO:0000256" key="2">
    <source>
        <dbReference type="ARBA" id="ARBA00010752"/>
    </source>
</evidence>
<dbReference type="GO" id="GO:0006271">
    <property type="term" value="P:DNA strand elongation involved in DNA replication"/>
    <property type="evidence" value="ECO:0007669"/>
    <property type="project" value="TreeGrafter"/>
</dbReference>
<evidence type="ECO:0000256" key="4">
    <source>
        <dbReference type="ARBA" id="ARBA00022490"/>
    </source>
</evidence>
<name>A1VVA9_POLNA</name>
<evidence type="ECO:0000256" key="3">
    <source>
        <dbReference type="ARBA" id="ARBA00021035"/>
    </source>
</evidence>
<dbReference type="InterPro" id="IPR022637">
    <property type="entry name" value="DNA_polIII_beta_cen"/>
</dbReference>
<organism evidence="13 14">
    <name type="scientific">Polaromonas naphthalenivorans (strain CJ2)</name>
    <dbReference type="NCBI Taxonomy" id="365044"/>
    <lineage>
        <taxon>Bacteria</taxon>
        <taxon>Pseudomonadati</taxon>
        <taxon>Pseudomonadota</taxon>
        <taxon>Betaproteobacteria</taxon>
        <taxon>Burkholderiales</taxon>
        <taxon>Comamonadaceae</taxon>
        <taxon>Polaromonas</taxon>
    </lineage>
</organism>
<evidence type="ECO:0000259" key="12">
    <source>
        <dbReference type="Pfam" id="PF02767"/>
    </source>
</evidence>
<proteinExistence type="inferred from homology"/>
<dbReference type="Gene3D" id="3.70.10.10">
    <property type="match status" value="1"/>
</dbReference>
<dbReference type="GO" id="GO:0009360">
    <property type="term" value="C:DNA polymerase III complex"/>
    <property type="evidence" value="ECO:0007669"/>
    <property type="project" value="InterPro"/>
</dbReference>
<keyword evidence="14" id="KW-1185">Reference proteome</keyword>
<keyword evidence="8" id="KW-0239">DNA-directed DNA polymerase</keyword>
<reference evidence="14" key="1">
    <citation type="journal article" date="2009" name="Environ. Microbiol.">
        <title>The genome of Polaromonas naphthalenivorans strain CJ2, isolated from coal tar-contaminated sediment, reveals physiological and metabolic versatility and evolution through extensive horizontal gene transfer.</title>
        <authorList>
            <person name="Yagi J.M."/>
            <person name="Sims D."/>
            <person name="Brettin T."/>
            <person name="Bruce D."/>
            <person name="Madsen E.L."/>
        </authorList>
    </citation>
    <scope>NUCLEOTIDE SEQUENCE [LARGE SCALE GENOMIC DNA]</scope>
    <source>
        <strain evidence="14">CJ2</strain>
        <plasmid evidence="14">Plasmid pPNAP01</plasmid>
    </source>
</reference>
<dbReference type="Proteomes" id="UP000000644">
    <property type="component" value="Plasmid pPNAP01"/>
</dbReference>
<gene>
    <name evidence="13" type="ordered locus">Pnap_4305</name>
</gene>
<dbReference type="Gene3D" id="3.10.150.10">
    <property type="entry name" value="DNA Polymerase III, subunit A, domain 2"/>
    <property type="match status" value="1"/>
</dbReference>
<keyword evidence="6" id="KW-0548">Nucleotidyltransferase</keyword>
<dbReference type="Pfam" id="PF02767">
    <property type="entry name" value="DNA_pol3_beta_2"/>
    <property type="match status" value="1"/>
</dbReference>
<evidence type="ECO:0000256" key="6">
    <source>
        <dbReference type="ARBA" id="ARBA00022695"/>
    </source>
</evidence>
<dbReference type="PANTHER" id="PTHR30478">
    <property type="entry name" value="DNA POLYMERASE III SUBUNIT BETA"/>
    <property type="match status" value="1"/>
</dbReference>
<protein>
    <recommendedName>
        <fullName evidence="3">Beta sliding clamp</fullName>
    </recommendedName>
    <alternativeName>
        <fullName evidence="11">Beta-clamp processivity factor</fullName>
    </alternativeName>
    <alternativeName>
        <fullName evidence="10">DNA polymerase III beta sliding clamp subunit</fullName>
    </alternativeName>
</protein>
<dbReference type="SUPFAM" id="SSF55979">
    <property type="entry name" value="DNA clamp"/>
    <property type="match status" value="1"/>
</dbReference>
<accession>A1VVA9</accession>
<keyword evidence="5" id="KW-0808">Transferase</keyword>
<dbReference type="PANTHER" id="PTHR30478:SF0">
    <property type="entry name" value="BETA SLIDING CLAMP"/>
    <property type="match status" value="1"/>
</dbReference>
<dbReference type="GO" id="GO:0008408">
    <property type="term" value="F:3'-5' exonuclease activity"/>
    <property type="evidence" value="ECO:0007669"/>
    <property type="project" value="InterPro"/>
</dbReference>
<dbReference type="RefSeq" id="WP_011797960.1">
    <property type="nucleotide sequence ID" value="NC_008757.1"/>
</dbReference>
<geneLocation type="plasmid" evidence="13 14">
    <name>pPNAP01</name>
</geneLocation>
<evidence type="ECO:0000256" key="9">
    <source>
        <dbReference type="ARBA" id="ARBA00023125"/>
    </source>
</evidence>
<keyword evidence="13" id="KW-0614">Plasmid</keyword>
<dbReference type="OrthoDB" id="9028690at2"/>
<keyword evidence="9" id="KW-0238">DNA-binding</keyword>
<evidence type="ECO:0000256" key="1">
    <source>
        <dbReference type="ARBA" id="ARBA00004496"/>
    </source>
</evidence>
<dbReference type="GO" id="GO:0003887">
    <property type="term" value="F:DNA-directed DNA polymerase activity"/>
    <property type="evidence" value="ECO:0007669"/>
    <property type="project" value="UniProtKB-KW"/>
</dbReference>
<dbReference type="CDD" id="cd00140">
    <property type="entry name" value="beta_clamp"/>
    <property type="match status" value="1"/>
</dbReference>
<sequence>MNISTTIGALKHALQNVLKAIHTKQITAEFCNGQLHIHACANGAHAKALVPSTGTLPNLVFQLTAKLVLNIINNCATETKCSISQDKEDLRLSFGGARIKLTRYTEKEVDFFKWNSKDEHNEAIGHFESQNLRKAIMSVSRFYSDDDQRYQLRGVYFQSIQGRLVLAATNGTRLAEKITNLVVRDFRPMIIGGEYVEALVSIIKNDEEDVEISIRGGNDATAVIFSTRNFSIKCPLIGGAYPSYRSIIPASDHHVQVNAAALIAALDRMEAVSGNFVHLNFSNEIVTVETPDNDSSEQIQAEGDDFTLSLAIQPKLLAISLAAVTTEKVLIAVCLANGNTSFLTIKNTEIQDGWLALVSPIKRSKN</sequence>
<comment type="similarity">
    <text evidence="2">Belongs to the beta sliding clamp family.</text>
</comment>
<dbReference type="SMART" id="SM00480">
    <property type="entry name" value="POL3Bc"/>
    <property type="match status" value="1"/>
</dbReference>
<evidence type="ECO:0000256" key="11">
    <source>
        <dbReference type="ARBA" id="ARBA00033276"/>
    </source>
</evidence>
<evidence type="ECO:0000256" key="5">
    <source>
        <dbReference type="ARBA" id="ARBA00022679"/>
    </source>
</evidence>
<dbReference type="EMBL" id="CP000530">
    <property type="protein sequence ID" value="ABM39587.1"/>
    <property type="molecule type" value="Genomic_DNA"/>
</dbReference>
<evidence type="ECO:0000313" key="14">
    <source>
        <dbReference type="Proteomes" id="UP000000644"/>
    </source>
</evidence>
<evidence type="ECO:0000256" key="7">
    <source>
        <dbReference type="ARBA" id="ARBA00022705"/>
    </source>
</evidence>
<keyword evidence="7" id="KW-0235">DNA replication</keyword>
<dbReference type="InterPro" id="IPR001001">
    <property type="entry name" value="DNA_polIII_beta"/>
</dbReference>
<dbReference type="GO" id="GO:0003677">
    <property type="term" value="F:DNA binding"/>
    <property type="evidence" value="ECO:0007669"/>
    <property type="project" value="UniProtKB-KW"/>
</dbReference>
<dbReference type="AlphaFoldDB" id="A1VVA9"/>
<comment type="subcellular location">
    <subcellularLocation>
        <location evidence="1">Cytoplasm</location>
    </subcellularLocation>
</comment>
<keyword evidence="4" id="KW-0963">Cytoplasm</keyword>
<dbReference type="GO" id="GO:0005737">
    <property type="term" value="C:cytoplasm"/>
    <property type="evidence" value="ECO:0007669"/>
    <property type="project" value="UniProtKB-SubCell"/>
</dbReference>